<dbReference type="EMBL" id="RBWS01000005">
    <property type="protein sequence ID" value="RKO72626.1"/>
    <property type="molecule type" value="Genomic_DNA"/>
</dbReference>
<dbReference type="InterPro" id="IPR046909">
    <property type="entry name" value="cREC_REC"/>
</dbReference>
<evidence type="ECO:0000313" key="2">
    <source>
        <dbReference type="EMBL" id="RKO72626.1"/>
    </source>
</evidence>
<comment type="caution">
    <text evidence="2">The sequence shown here is derived from an EMBL/GenBank/DDBJ whole genome shotgun (WGS) entry which is preliminary data.</text>
</comment>
<dbReference type="Proteomes" id="UP000282423">
    <property type="component" value="Unassembled WGS sequence"/>
</dbReference>
<protein>
    <recommendedName>
        <fullName evidence="1">Cyclic-phosphate processing Receiver domain-containing protein</fullName>
    </recommendedName>
</protein>
<organism evidence="2 3">
    <name type="scientific">Sphingobacterium puteale</name>
    <dbReference type="NCBI Taxonomy" id="2420510"/>
    <lineage>
        <taxon>Bacteria</taxon>
        <taxon>Pseudomonadati</taxon>
        <taxon>Bacteroidota</taxon>
        <taxon>Sphingobacteriia</taxon>
        <taxon>Sphingobacteriales</taxon>
        <taxon>Sphingobacteriaceae</taxon>
        <taxon>Sphingobacterium</taxon>
    </lineage>
</organism>
<evidence type="ECO:0000259" key="1">
    <source>
        <dbReference type="Pfam" id="PF20274"/>
    </source>
</evidence>
<dbReference type="AlphaFoldDB" id="A0A420W230"/>
<gene>
    <name evidence="2" type="ORF">D7322_07190</name>
</gene>
<accession>A0A420W230</accession>
<keyword evidence="3" id="KW-1185">Reference proteome</keyword>
<dbReference type="Pfam" id="PF20274">
    <property type="entry name" value="cREC_REC"/>
    <property type="match status" value="1"/>
</dbReference>
<name>A0A420W230_9SPHI</name>
<reference evidence="2 3" key="1">
    <citation type="submission" date="2018-10" db="EMBL/GenBank/DDBJ databases">
        <title>Sphingobacterium sp. M05W1-28.</title>
        <authorList>
            <person name="Cai H."/>
        </authorList>
    </citation>
    <scope>NUCLEOTIDE SEQUENCE [LARGE SCALE GENOMIC DNA]</scope>
    <source>
        <strain evidence="2 3">M05W1-28</strain>
    </source>
</reference>
<feature type="domain" description="Cyclic-phosphate processing Receiver" evidence="1">
    <location>
        <begin position="12"/>
        <end position="93"/>
    </location>
</feature>
<evidence type="ECO:0000313" key="3">
    <source>
        <dbReference type="Proteomes" id="UP000282423"/>
    </source>
</evidence>
<dbReference type="OrthoDB" id="709829at2"/>
<proteinExistence type="predicted"/>
<sequence length="103" mass="11838">MSKEEIDQYLLTDWTVIRSYQDFVAYISQNGIPSIISFDHDLGVNLDNTEAESGYDAVKYIADFILEQEHPVLPQVLCHSQNPVGKTNILSYWNNFIKRIDKG</sequence>